<evidence type="ECO:0000313" key="4">
    <source>
        <dbReference type="Proteomes" id="UP001164706"/>
    </source>
</evidence>
<organism evidence="3 4">
    <name type="scientific">Microcella daejeonensis</name>
    <dbReference type="NCBI Taxonomy" id="2994971"/>
    <lineage>
        <taxon>Bacteria</taxon>
        <taxon>Bacillati</taxon>
        <taxon>Actinomycetota</taxon>
        <taxon>Actinomycetes</taxon>
        <taxon>Micrococcales</taxon>
        <taxon>Microbacteriaceae</taxon>
        <taxon>Microcella</taxon>
    </lineage>
</organism>
<keyword evidence="2" id="KW-0472">Membrane</keyword>
<name>A0A9E8MLG9_9MICO</name>
<evidence type="ECO:0000313" key="3">
    <source>
        <dbReference type="EMBL" id="WAB81659.1"/>
    </source>
</evidence>
<keyword evidence="2" id="KW-0812">Transmembrane</keyword>
<evidence type="ECO:0000256" key="1">
    <source>
        <dbReference type="SAM" id="MobiDB-lite"/>
    </source>
</evidence>
<proteinExistence type="predicted"/>
<feature type="region of interest" description="Disordered" evidence="1">
    <location>
        <begin position="38"/>
        <end position="71"/>
    </location>
</feature>
<keyword evidence="4" id="KW-1185">Reference proteome</keyword>
<dbReference type="KEGG" id="mdb:OVN18_01165"/>
<keyword evidence="2" id="KW-1133">Transmembrane helix</keyword>
<feature type="compositionally biased region" description="Low complexity" evidence="1">
    <location>
        <begin position="53"/>
        <end position="64"/>
    </location>
</feature>
<reference evidence="3" key="1">
    <citation type="submission" date="2022-11" db="EMBL/GenBank/DDBJ databases">
        <title>Description of Microcella daejonensis nov. sp, isolated from riverside soil.</title>
        <authorList>
            <person name="Molina K.M."/>
            <person name="Kim S.B."/>
        </authorList>
    </citation>
    <scope>NUCLEOTIDE SEQUENCE</scope>
    <source>
        <strain evidence="3">MMS21-STM12</strain>
    </source>
</reference>
<feature type="transmembrane region" description="Helical" evidence="2">
    <location>
        <begin position="6"/>
        <end position="27"/>
    </location>
</feature>
<evidence type="ECO:0000256" key="2">
    <source>
        <dbReference type="SAM" id="Phobius"/>
    </source>
</evidence>
<gene>
    <name evidence="3" type="ORF">OVN18_01165</name>
</gene>
<sequence length="71" mass="7535">MVPLEVQIAVLGLLLLALVTAATIALIRRATRRRQQVRDDTLRVGVEPSPDPGQAAGRAQGKAAWTLLPGP</sequence>
<protein>
    <submittedName>
        <fullName evidence="3">Uncharacterized protein</fullName>
    </submittedName>
</protein>
<dbReference type="AlphaFoldDB" id="A0A9E8MLG9"/>
<dbReference type="EMBL" id="CP113089">
    <property type="protein sequence ID" value="WAB81659.1"/>
    <property type="molecule type" value="Genomic_DNA"/>
</dbReference>
<dbReference type="RefSeq" id="WP_267737689.1">
    <property type="nucleotide sequence ID" value="NZ_CP113089.1"/>
</dbReference>
<dbReference type="Proteomes" id="UP001164706">
    <property type="component" value="Chromosome"/>
</dbReference>
<accession>A0A9E8MLG9</accession>